<protein>
    <submittedName>
        <fullName evidence="1">Uncharacterized protein</fullName>
    </submittedName>
</protein>
<organism evidence="1">
    <name type="scientific">marine sediment metagenome</name>
    <dbReference type="NCBI Taxonomy" id="412755"/>
    <lineage>
        <taxon>unclassified sequences</taxon>
        <taxon>metagenomes</taxon>
        <taxon>ecological metagenomes</taxon>
    </lineage>
</organism>
<sequence>MQRLGSILLKELFSPIFTAWMWKVADEKAHL</sequence>
<comment type="caution">
    <text evidence="1">The sequence shown here is derived from an EMBL/GenBank/DDBJ whole genome shotgun (WGS) entry which is preliminary data.</text>
</comment>
<reference evidence="1" key="1">
    <citation type="journal article" date="2014" name="Front. Microbiol.">
        <title>High frequency of phylogenetically diverse reductive dehalogenase-homologous genes in deep subseafloor sedimentary metagenomes.</title>
        <authorList>
            <person name="Kawai M."/>
            <person name="Futagami T."/>
            <person name="Toyoda A."/>
            <person name="Takaki Y."/>
            <person name="Nishi S."/>
            <person name="Hori S."/>
            <person name="Arai W."/>
            <person name="Tsubouchi T."/>
            <person name="Morono Y."/>
            <person name="Uchiyama I."/>
            <person name="Ito T."/>
            <person name="Fujiyama A."/>
            <person name="Inagaki F."/>
            <person name="Takami H."/>
        </authorList>
    </citation>
    <scope>NUCLEOTIDE SEQUENCE</scope>
    <source>
        <strain evidence="1">Expedition CK06-06</strain>
    </source>
</reference>
<dbReference type="EMBL" id="BARW01033472">
    <property type="protein sequence ID" value="GAJ10142.1"/>
    <property type="molecule type" value="Genomic_DNA"/>
</dbReference>
<proteinExistence type="predicted"/>
<gene>
    <name evidence="1" type="ORF">S12H4_52715</name>
</gene>
<dbReference type="AlphaFoldDB" id="X1V2U1"/>
<evidence type="ECO:0000313" key="1">
    <source>
        <dbReference type="EMBL" id="GAJ10142.1"/>
    </source>
</evidence>
<name>X1V2U1_9ZZZZ</name>
<accession>X1V2U1</accession>
<feature type="non-terminal residue" evidence="1">
    <location>
        <position position="31"/>
    </location>
</feature>